<accession>K0SHC9</accession>
<name>K0SHC9_THAOC</name>
<dbReference type="AlphaFoldDB" id="K0SHC9"/>
<keyword evidence="2" id="KW-1185">Reference proteome</keyword>
<protein>
    <submittedName>
        <fullName evidence="1">Uncharacterized protein</fullName>
    </submittedName>
</protein>
<reference evidence="1 2" key="1">
    <citation type="journal article" date="2012" name="Genome Biol.">
        <title>Genome and low-iron response of an oceanic diatom adapted to chronic iron limitation.</title>
        <authorList>
            <person name="Lommer M."/>
            <person name="Specht M."/>
            <person name="Roy A.S."/>
            <person name="Kraemer L."/>
            <person name="Andreson R."/>
            <person name="Gutowska M.A."/>
            <person name="Wolf J."/>
            <person name="Bergner S.V."/>
            <person name="Schilhabel M.B."/>
            <person name="Klostermeier U.C."/>
            <person name="Beiko R.G."/>
            <person name="Rosenstiel P."/>
            <person name="Hippler M."/>
            <person name="Laroche J."/>
        </authorList>
    </citation>
    <scope>NUCLEOTIDE SEQUENCE [LARGE SCALE GENOMIC DNA]</scope>
    <source>
        <strain evidence="1 2">CCMP1005</strain>
    </source>
</reference>
<evidence type="ECO:0000313" key="1">
    <source>
        <dbReference type="EMBL" id="EJK60421.1"/>
    </source>
</evidence>
<gene>
    <name evidence="1" type="ORF">THAOC_19232</name>
</gene>
<comment type="caution">
    <text evidence="1">The sequence shown here is derived from an EMBL/GenBank/DDBJ whole genome shotgun (WGS) entry which is preliminary data.</text>
</comment>
<dbReference type="EMBL" id="AGNL01021124">
    <property type="protein sequence ID" value="EJK60421.1"/>
    <property type="molecule type" value="Genomic_DNA"/>
</dbReference>
<dbReference type="Proteomes" id="UP000266841">
    <property type="component" value="Unassembled WGS sequence"/>
</dbReference>
<proteinExistence type="predicted"/>
<organism evidence="1 2">
    <name type="scientific">Thalassiosira oceanica</name>
    <name type="common">Marine diatom</name>
    <dbReference type="NCBI Taxonomy" id="159749"/>
    <lineage>
        <taxon>Eukaryota</taxon>
        <taxon>Sar</taxon>
        <taxon>Stramenopiles</taxon>
        <taxon>Ochrophyta</taxon>
        <taxon>Bacillariophyta</taxon>
        <taxon>Coscinodiscophyceae</taxon>
        <taxon>Thalassiosirophycidae</taxon>
        <taxon>Thalassiosirales</taxon>
        <taxon>Thalassiosiraceae</taxon>
        <taxon>Thalassiosira</taxon>
    </lineage>
</organism>
<sequence>MDLLSHRIVGEVKELGLDPPLSSVCCARARCSASMSRMNEGVGMSLSSANEDARWALRSVNAADDLIPELQTCHHLTLPIRRFPAP</sequence>
<evidence type="ECO:0000313" key="2">
    <source>
        <dbReference type="Proteomes" id="UP000266841"/>
    </source>
</evidence>